<feature type="region of interest" description="Disordered" evidence="4">
    <location>
        <begin position="1"/>
        <end position="20"/>
    </location>
</feature>
<accession>A0A498NUL0</accession>
<dbReference type="GO" id="GO:0007399">
    <property type="term" value="P:nervous system development"/>
    <property type="evidence" value="ECO:0007669"/>
    <property type="project" value="UniProtKB-ARBA"/>
</dbReference>
<dbReference type="Pfam" id="PF00630">
    <property type="entry name" value="Filamin"/>
    <property type="match status" value="1"/>
</dbReference>
<keyword evidence="2" id="KW-0677">Repeat</keyword>
<dbReference type="InterPro" id="IPR017868">
    <property type="entry name" value="Filamin/ABP280_repeat-like"/>
</dbReference>
<evidence type="ECO:0000256" key="1">
    <source>
        <dbReference type="ARBA" id="ARBA00009238"/>
    </source>
</evidence>
<name>A0A498NUL0_LABRO</name>
<evidence type="ECO:0007829" key="7">
    <source>
        <dbReference type="PeptideAtlas" id="A0A498NUL0"/>
    </source>
</evidence>
<dbReference type="PANTHER" id="PTHR38537:SF8">
    <property type="entry name" value="FILAMIN-A"/>
    <property type="match status" value="1"/>
</dbReference>
<feature type="repeat" description="Filamin" evidence="3">
    <location>
        <begin position="10"/>
        <end position="104"/>
    </location>
</feature>
<dbReference type="PANTHER" id="PTHR38537">
    <property type="entry name" value="JITTERBUG, ISOFORM N"/>
    <property type="match status" value="1"/>
</dbReference>
<proteinExistence type="evidence at protein level"/>
<dbReference type="GO" id="GO:0051015">
    <property type="term" value="F:actin filament binding"/>
    <property type="evidence" value="ECO:0007669"/>
    <property type="project" value="InterPro"/>
</dbReference>
<dbReference type="InterPro" id="IPR013783">
    <property type="entry name" value="Ig-like_fold"/>
</dbReference>
<gene>
    <name evidence="5" type="ORF">ROHU_003482</name>
</gene>
<keyword evidence="6" id="KW-1185">Reference proteome</keyword>
<organism evidence="5 6">
    <name type="scientific">Labeo rohita</name>
    <name type="common">Indian major carp</name>
    <name type="synonym">Cyprinus rohita</name>
    <dbReference type="NCBI Taxonomy" id="84645"/>
    <lineage>
        <taxon>Eukaryota</taxon>
        <taxon>Metazoa</taxon>
        <taxon>Chordata</taxon>
        <taxon>Craniata</taxon>
        <taxon>Vertebrata</taxon>
        <taxon>Euteleostomi</taxon>
        <taxon>Actinopterygii</taxon>
        <taxon>Neopterygii</taxon>
        <taxon>Teleostei</taxon>
        <taxon>Ostariophysi</taxon>
        <taxon>Cypriniformes</taxon>
        <taxon>Cyprinidae</taxon>
        <taxon>Labeoninae</taxon>
        <taxon>Labeonini</taxon>
        <taxon>Labeo</taxon>
    </lineage>
</organism>
<protein>
    <submittedName>
        <fullName evidence="5">Filamin-B isoform X1</fullName>
    </submittedName>
</protein>
<evidence type="ECO:0000313" key="5">
    <source>
        <dbReference type="EMBL" id="RXN35842.1"/>
    </source>
</evidence>
<dbReference type="SMART" id="SM00557">
    <property type="entry name" value="IG_FLMN"/>
    <property type="match status" value="1"/>
</dbReference>
<dbReference type="AlphaFoldDB" id="A0A498NUL0"/>
<dbReference type="SUPFAM" id="SSF81296">
    <property type="entry name" value="E set domains"/>
    <property type="match status" value="1"/>
</dbReference>
<dbReference type="EMBL" id="QBIY01010419">
    <property type="protein sequence ID" value="RXN35842.1"/>
    <property type="molecule type" value="Genomic_DNA"/>
</dbReference>
<dbReference type="InterPro" id="IPR044801">
    <property type="entry name" value="Filamin"/>
</dbReference>
<dbReference type="InterPro" id="IPR001298">
    <property type="entry name" value="Filamin/ABP280_rpt"/>
</dbReference>
<dbReference type="FunFam" id="2.60.40.10:FF:000001">
    <property type="entry name" value="Filamin-C isoform b"/>
    <property type="match status" value="1"/>
</dbReference>
<comment type="similarity">
    <text evidence="1">Belongs to the filamin family.</text>
</comment>
<dbReference type="GO" id="GO:0030036">
    <property type="term" value="P:actin cytoskeleton organization"/>
    <property type="evidence" value="ECO:0007669"/>
    <property type="project" value="InterPro"/>
</dbReference>
<evidence type="ECO:0000256" key="3">
    <source>
        <dbReference type="PROSITE-ProRule" id="PRU00087"/>
    </source>
</evidence>
<comment type="caution">
    <text evidence="5">The sequence shown here is derived from an EMBL/GenBank/DDBJ whole genome shotgun (WGS) entry which is preliminary data.</text>
</comment>
<keyword evidence="7" id="KW-1267">Proteomics identification</keyword>
<dbReference type="PROSITE" id="PS50194">
    <property type="entry name" value="FILAMIN_REPEAT"/>
    <property type="match status" value="1"/>
</dbReference>
<reference evidence="5 6" key="1">
    <citation type="submission" date="2018-03" db="EMBL/GenBank/DDBJ databases">
        <title>Draft genome sequence of Rohu Carp (Labeo rohita).</title>
        <authorList>
            <person name="Das P."/>
            <person name="Kushwaha B."/>
            <person name="Joshi C.G."/>
            <person name="Kumar D."/>
            <person name="Nagpure N.S."/>
            <person name="Sahoo L."/>
            <person name="Das S.P."/>
            <person name="Bit A."/>
            <person name="Patnaik S."/>
            <person name="Meher P.K."/>
            <person name="Jayasankar P."/>
            <person name="Koringa P.G."/>
            <person name="Patel N.V."/>
            <person name="Hinsu A.T."/>
            <person name="Kumar R."/>
            <person name="Pandey M."/>
            <person name="Agarwal S."/>
            <person name="Srivastava S."/>
            <person name="Singh M."/>
            <person name="Iquebal M.A."/>
            <person name="Jaiswal S."/>
            <person name="Angadi U.B."/>
            <person name="Kumar N."/>
            <person name="Raza M."/>
            <person name="Shah T.M."/>
            <person name="Rai A."/>
            <person name="Jena J.K."/>
        </authorList>
    </citation>
    <scope>NUCLEOTIDE SEQUENCE [LARGE SCALE GENOMIC DNA]</scope>
    <source>
        <strain evidence="5">DASCIFA01</strain>
        <tissue evidence="5">Testis</tissue>
    </source>
</reference>
<dbReference type="Gene3D" id="2.60.40.10">
    <property type="entry name" value="Immunoglobulins"/>
    <property type="match status" value="1"/>
</dbReference>
<dbReference type="InterPro" id="IPR014756">
    <property type="entry name" value="Ig_E-set"/>
</dbReference>
<evidence type="ECO:0000256" key="2">
    <source>
        <dbReference type="ARBA" id="ARBA00022737"/>
    </source>
</evidence>
<evidence type="ECO:0000256" key="4">
    <source>
        <dbReference type="SAM" id="MobiDB-lite"/>
    </source>
</evidence>
<dbReference type="Proteomes" id="UP000290572">
    <property type="component" value="Unassembled WGS sequence"/>
</dbReference>
<sequence>MQRSNEVNVGKGSHPHKVKVFGPGVERSGLKAHEPTHFTVDCTEAGEGDVSVGIKCDANVISDKEEDVDFDIIPNANDTITVKYIPPGAGRLTIKVLFTDQVSD</sequence>
<evidence type="ECO:0000313" key="6">
    <source>
        <dbReference type="Proteomes" id="UP000290572"/>
    </source>
</evidence>
<dbReference type="STRING" id="84645.A0A498NUL0"/>